<proteinExistence type="predicted"/>
<dbReference type="Proteomes" id="UP000698335">
    <property type="component" value="Unassembled WGS sequence"/>
</dbReference>
<dbReference type="EMBL" id="JABZGW010000003">
    <property type="protein sequence ID" value="MBF4807128.1"/>
    <property type="molecule type" value="Genomic_DNA"/>
</dbReference>
<organism evidence="1 2">
    <name type="scientific">Lancefieldella rimae</name>
    <dbReference type="NCBI Taxonomy" id="1383"/>
    <lineage>
        <taxon>Bacteria</taxon>
        <taxon>Bacillati</taxon>
        <taxon>Actinomycetota</taxon>
        <taxon>Coriobacteriia</taxon>
        <taxon>Coriobacteriales</taxon>
        <taxon>Atopobiaceae</taxon>
        <taxon>Lancefieldella</taxon>
    </lineage>
</organism>
<sequence>MVNGFTEKARHEVIENLLSAQHKTYYNEEIVEVIKECIGLADPPQTFREPEDIYTTLAYLIDPDYADALVCLSRRKNA</sequence>
<evidence type="ECO:0000313" key="1">
    <source>
        <dbReference type="EMBL" id="MBF4807128.1"/>
    </source>
</evidence>
<reference evidence="1" key="1">
    <citation type="submission" date="2020-04" db="EMBL/GenBank/DDBJ databases">
        <title>Deep metagenomics examines the oral microbiome during advanced dental caries in children, revealing novel taxa and co-occurrences with host molecules.</title>
        <authorList>
            <person name="Baker J.L."/>
            <person name="Morton J.T."/>
            <person name="Dinis M."/>
            <person name="Alvarez R."/>
            <person name="Tran N.C."/>
            <person name="Knight R."/>
            <person name="Edlund A."/>
        </authorList>
    </citation>
    <scope>NUCLEOTIDE SEQUENCE</scope>
    <source>
        <strain evidence="1">JCVI_38_bin.5</strain>
    </source>
</reference>
<protein>
    <submittedName>
        <fullName evidence="1">Uncharacterized protein</fullName>
    </submittedName>
</protein>
<name>A0A930VYK7_9ACTN</name>
<gene>
    <name evidence="1" type="ORF">HXK26_00265</name>
</gene>
<evidence type="ECO:0000313" key="2">
    <source>
        <dbReference type="Proteomes" id="UP000698335"/>
    </source>
</evidence>
<accession>A0A930VYK7</accession>
<dbReference type="AlphaFoldDB" id="A0A930VYK7"/>
<comment type="caution">
    <text evidence="1">The sequence shown here is derived from an EMBL/GenBank/DDBJ whole genome shotgun (WGS) entry which is preliminary data.</text>
</comment>